<dbReference type="InterPro" id="IPR017451">
    <property type="entry name" value="F-box-assoc_interact_dom"/>
</dbReference>
<reference evidence="2 3" key="1">
    <citation type="submission" date="2023-01" db="EMBL/GenBank/DDBJ databases">
        <authorList>
            <person name="Kreplak J."/>
        </authorList>
    </citation>
    <scope>NUCLEOTIDE SEQUENCE [LARGE SCALE GENOMIC DNA]</scope>
</reference>
<dbReference type="SUPFAM" id="SSF81383">
    <property type="entry name" value="F-box domain"/>
    <property type="match status" value="1"/>
</dbReference>
<dbReference type="Proteomes" id="UP001157006">
    <property type="component" value="Chromosome 6"/>
</dbReference>
<dbReference type="Pfam" id="PF00646">
    <property type="entry name" value="F-box"/>
    <property type="match status" value="1"/>
</dbReference>
<dbReference type="InterPro" id="IPR036047">
    <property type="entry name" value="F-box-like_dom_sf"/>
</dbReference>
<evidence type="ECO:0000313" key="3">
    <source>
        <dbReference type="Proteomes" id="UP001157006"/>
    </source>
</evidence>
<dbReference type="PANTHER" id="PTHR31672">
    <property type="entry name" value="BNACNNG10540D PROTEIN"/>
    <property type="match status" value="1"/>
</dbReference>
<accession>A0AAV1B4Y3</accession>
<gene>
    <name evidence="2" type="ORF">VFH_VI000840</name>
</gene>
<dbReference type="PROSITE" id="PS50181">
    <property type="entry name" value="FBOX"/>
    <property type="match status" value="1"/>
</dbReference>
<dbReference type="SMART" id="SM00256">
    <property type="entry name" value="FBOX"/>
    <property type="match status" value="1"/>
</dbReference>
<dbReference type="InterPro" id="IPR006527">
    <property type="entry name" value="F-box-assoc_dom_typ1"/>
</dbReference>
<proteinExistence type="predicted"/>
<evidence type="ECO:0000313" key="2">
    <source>
        <dbReference type="EMBL" id="CAI8615857.1"/>
    </source>
</evidence>
<evidence type="ECO:0000259" key="1">
    <source>
        <dbReference type="PROSITE" id="PS50181"/>
    </source>
</evidence>
<protein>
    <recommendedName>
        <fullName evidence="1">F-box domain-containing protein</fullName>
    </recommendedName>
</protein>
<name>A0AAV1B4Y3_VICFA</name>
<dbReference type="AlphaFoldDB" id="A0AAV1B4Y3"/>
<dbReference type="InterPro" id="IPR050796">
    <property type="entry name" value="SCF_F-box_component"/>
</dbReference>
<dbReference type="PANTHER" id="PTHR31672:SF13">
    <property type="entry name" value="F-BOX PROTEIN CPR30-LIKE"/>
    <property type="match status" value="1"/>
</dbReference>
<keyword evidence="3" id="KW-1185">Reference proteome</keyword>
<organism evidence="2 3">
    <name type="scientific">Vicia faba</name>
    <name type="common">Broad bean</name>
    <name type="synonym">Faba vulgaris</name>
    <dbReference type="NCBI Taxonomy" id="3906"/>
    <lineage>
        <taxon>Eukaryota</taxon>
        <taxon>Viridiplantae</taxon>
        <taxon>Streptophyta</taxon>
        <taxon>Embryophyta</taxon>
        <taxon>Tracheophyta</taxon>
        <taxon>Spermatophyta</taxon>
        <taxon>Magnoliopsida</taxon>
        <taxon>eudicotyledons</taxon>
        <taxon>Gunneridae</taxon>
        <taxon>Pentapetalae</taxon>
        <taxon>rosids</taxon>
        <taxon>fabids</taxon>
        <taxon>Fabales</taxon>
        <taxon>Fabaceae</taxon>
        <taxon>Papilionoideae</taxon>
        <taxon>50 kb inversion clade</taxon>
        <taxon>NPAAA clade</taxon>
        <taxon>Hologalegina</taxon>
        <taxon>IRL clade</taxon>
        <taxon>Fabeae</taxon>
        <taxon>Vicia</taxon>
    </lineage>
</organism>
<dbReference type="EMBL" id="OX451741">
    <property type="protein sequence ID" value="CAI8615857.1"/>
    <property type="molecule type" value="Genomic_DNA"/>
</dbReference>
<dbReference type="InterPro" id="IPR001810">
    <property type="entry name" value="F-box_dom"/>
</dbReference>
<sequence length="451" mass="50416">MVKRGSEPDLGFHILDIPNHILFDIMLKLPAVTLIRCSSVCSRFKSIVSDTSFQQSYFSKAPISFVVLSDHNSLTCIDSSSTQIQSVPNSYHGSSCMAMQLQPSYSSDSKRSKITTTATPIRLAQQRSLNRRTRFVTFHINRRMNLINSSNGLLCLRASNYHSRSLYYLCNPLLGELLPVPPALSSADENLRFSAFGFDPKNKSFKIIQLVFVSKSDQIVAEMYQSDSRDSEWTVIPNAPSAKPKSKNCSFDPSFNGAIHWVTEDTGSQLICSFDLNSNKFGSVPPPSHFHEEYVSKISGISVGVLKGCLCLCYVIEGAKFETWLMENYGVKESWRKAFSIDIKSYCGLSPQDKHRPIGFNNCGDMWLRADSDSHSHSQCLVSFCPETGVFRHIDIGGVASNVQATPQVLSYVSIKQMVDIHHTQLQLQSLKPGKNHHPLGFNMLLMGNFR</sequence>
<dbReference type="Gene3D" id="1.20.1280.50">
    <property type="match status" value="1"/>
</dbReference>
<feature type="domain" description="F-box" evidence="1">
    <location>
        <begin position="11"/>
        <end position="61"/>
    </location>
</feature>
<dbReference type="Pfam" id="PF07734">
    <property type="entry name" value="FBA_1"/>
    <property type="match status" value="1"/>
</dbReference>
<dbReference type="NCBIfam" id="TIGR01640">
    <property type="entry name" value="F_box_assoc_1"/>
    <property type="match status" value="1"/>
</dbReference>